<protein>
    <submittedName>
        <fullName evidence="1">Uncharacterized protein</fullName>
    </submittedName>
</protein>
<dbReference type="RefSeq" id="WP_120104700.1">
    <property type="nucleotide sequence ID" value="NZ_CP028885.1"/>
</dbReference>
<evidence type="ECO:0000313" key="2">
    <source>
        <dbReference type="Proteomes" id="UP000275571"/>
    </source>
</evidence>
<keyword evidence="2" id="KW-1185">Reference proteome</keyword>
<dbReference type="AlphaFoldDB" id="A0A386PMG5"/>
<evidence type="ECO:0000313" key="1">
    <source>
        <dbReference type="EMBL" id="AYE36781.1"/>
    </source>
</evidence>
<sequence>MSHDNSSIEDSVQIKDFNRKIKVNENDLIPIDDIVEETYAITYKNLLEQIKKDTFYEGLDYFKKVIREIISRELLEDNSYTEKMYLKIISKLMGLKTEPSSIDFNILFNKIKETLIERLTHSGYDAKLGKISIYNPNRKDFELIEFKSFINNLKEIFAENKDIEQLRQNTNNNFVQKSTFNQTRSSFMDTFLHKKDLSKEINHLFKTTQHTYNKDNLELIVFNKTQNLTYKLEFPTHLQGVPENFQYWGIKTSSDSFYFYHEFKTKTLKIEIINQSVELRFPQSLTGKTIYLRVILNLSKNPNRNEGMTKEVNARFIENTNASQYSSIFFYSGSKHNLTLTLLEGWYLVKSSMYNDDPNQSIPHLMKI</sequence>
<accession>A0A386PMG5</accession>
<dbReference type="Pfam" id="PF05085">
    <property type="entry name" value="DUF685"/>
    <property type="match status" value="2"/>
</dbReference>
<dbReference type="KEGG" id="btur:DB313_04600"/>
<reference evidence="1 2" key="1">
    <citation type="journal article" date="2018" name="Infect. Genet. Evol.">
        <title>Genome-wide analysis of Borrelia turcica and 'Candidatus Borrelia tachyglossi' shows relapsing fever-like genomes with unique genomic links to Lyme disease Borrelia.</title>
        <authorList>
            <person name="Gofton A.W."/>
            <person name="Margos G."/>
            <person name="Fingerle V."/>
            <person name="Hepner S."/>
            <person name="Loh S.M."/>
            <person name="Ryan U."/>
            <person name="Irwin P."/>
            <person name="Oskam C.L."/>
        </authorList>
    </citation>
    <scope>NUCLEOTIDE SEQUENCE [LARGE SCALE GENOMIC DNA]</scope>
    <source>
        <strain evidence="1 2">IST7</strain>
        <plasmid evidence="1">lp129</plasmid>
    </source>
</reference>
<name>A0A386PMG5_9SPIR</name>
<dbReference type="InterPro" id="IPR007777">
    <property type="entry name" value="DUF685"/>
</dbReference>
<keyword evidence="1" id="KW-0614">Plasmid</keyword>
<organism evidence="1 2">
    <name type="scientific">Borrelia turcica IST7</name>
    <dbReference type="NCBI Taxonomy" id="1104446"/>
    <lineage>
        <taxon>Bacteria</taxon>
        <taxon>Pseudomonadati</taxon>
        <taxon>Spirochaetota</taxon>
        <taxon>Spirochaetia</taxon>
        <taxon>Spirochaetales</taxon>
        <taxon>Borreliaceae</taxon>
        <taxon>Borrelia</taxon>
    </lineage>
</organism>
<dbReference type="Proteomes" id="UP000275571">
    <property type="component" value="Plasmid lp129"/>
</dbReference>
<dbReference type="EMBL" id="CP028885">
    <property type="protein sequence ID" value="AYE36781.1"/>
    <property type="molecule type" value="Genomic_DNA"/>
</dbReference>
<dbReference type="OrthoDB" id="350334at2"/>
<gene>
    <name evidence="1" type="ORF">DB313_04600</name>
</gene>
<proteinExistence type="predicted"/>
<geneLocation type="plasmid" evidence="1 2">
    <name>lp129</name>
</geneLocation>